<dbReference type="InterPro" id="IPR052653">
    <property type="entry name" value="ARF-binding"/>
</dbReference>
<keyword evidence="2" id="KW-0813">Transport</keyword>
<dbReference type="PROSITE" id="PS50180">
    <property type="entry name" value="GAE"/>
    <property type="match status" value="1"/>
</dbReference>
<dbReference type="GO" id="GO:0005802">
    <property type="term" value="C:trans-Golgi network"/>
    <property type="evidence" value="ECO:0007669"/>
    <property type="project" value="TreeGrafter"/>
</dbReference>
<dbReference type="PROSITE" id="PS50179">
    <property type="entry name" value="VHS"/>
    <property type="match status" value="1"/>
</dbReference>
<dbReference type="InterPro" id="IPR008152">
    <property type="entry name" value="Clathrin_a/b/g-adaptin_app_Ig"/>
</dbReference>
<dbReference type="GO" id="GO:0006896">
    <property type="term" value="P:Golgi to vacuole transport"/>
    <property type="evidence" value="ECO:0007669"/>
    <property type="project" value="UniProtKB-ARBA"/>
</dbReference>
<evidence type="ECO:0000256" key="7">
    <source>
        <dbReference type="SAM" id="MobiDB-lite"/>
    </source>
</evidence>
<name>A0A1E5RU77_HANUV</name>
<dbReference type="InterPro" id="IPR002014">
    <property type="entry name" value="VHS_dom"/>
</dbReference>
<dbReference type="Gene3D" id="1.25.40.90">
    <property type="match status" value="1"/>
</dbReference>
<feature type="region of interest" description="Disordered" evidence="7">
    <location>
        <begin position="397"/>
        <end position="429"/>
    </location>
</feature>
<keyword evidence="3" id="KW-0653">Protein transport</keyword>
<dbReference type="SUPFAM" id="SSF48464">
    <property type="entry name" value="ENTH/VHS domain"/>
    <property type="match status" value="1"/>
</dbReference>
<dbReference type="Pfam" id="PF18308">
    <property type="entry name" value="GGA_N-GAT"/>
    <property type="match status" value="1"/>
</dbReference>
<keyword evidence="12" id="KW-1185">Reference proteome</keyword>
<dbReference type="PANTHER" id="PTHR47180:SF1">
    <property type="entry name" value="ADP-RIBOSYLATION FACTOR-BINDING PROTEIN GGA1-RELATED"/>
    <property type="match status" value="1"/>
</dbReference>
<proteinExistence type="predicted"/>
<dbReference type="InterPro" id="IPR041198">
    <property type="entry name" value="GGA_N-GAT"/>
</dbReference>
<dbReference type="Pfam" id="PF02883">
    <property type="entry name" value="Alpha_adaptinC2"/>
    <property type="match status" value="1"/>
</dbReference>
<dbReference type="EMBL" id="LPNN01000003">
    <property type="protein sequence ID" value="OEJ90439.1"/>
    <property type="molecule type" value="Genomic_DNA"/>
</dbReference>
<organism evidence="11 12">
    <name type="scientific">Hanseniaspora uvarum</name>
    <name type="common">Yeast</name>
    <name type="synonym">Kloeckera apiculata</name>
    <dbReference type="NCBI Taxonomy" id="29833"/>
    <lineage>
        <taxon>Eukaryota</taxon>
        <taxon>Fungi</taxon>
        <taxon>Dikarya</taxon>
        <taxon>Ascomycota</taxon>
        <taxon>Saccharomycotina</taxon>
        <taxon>Saccharomycetes</taxon>
        <taxon>Saccharomycodales</taxon>
        <taxon>Saccharomycodaceae</taxon>
        <taxon>Hanseniaspora</taxon>
    </lineage>
</organism>
<gene>
    <name evidence="11" type="ORF">AWRI3580_g1498</name>
</gene>
<dbReference type="FunFam" id="1.20.5.170:FF:000024">
    <property type="entry name" value="VHS domain-containing protein"/>
    <property type="match status" value="1"/>
</dbReference>
<dbReference type="SUPFAM" id="SSF89009">
    <property type="entry name" value="GAT-like domain"/>
    <property type="match status" value="1"/>
</dbReference>
<feature type="coiled-coil region" evidence="6">
    <location>
        <begin position="230"/>
        <end position="257"/>
    </location>
</feature>
<accession>A0A1E5RU77</accession>
<dbReference type="InterPro" id="IPR008153">
    <property type="entry name" value="GAE_dom"/>
</dbReference>
<dbReference type="FunFam" id="1.25.40.90:FF:000008">
    <property type="entry name" value="VHS domain protein"/>
    <property type="match status" value="1"/>
</dbReference>
<dbReference type="GO" id="GO:0043130">
    <property type="term" value="F:ubiquitin binding"/>
    <property type="evidence" value="ECO:0007669"/>
    <property type="project" value="InterPro"/>
</dbReference>
<evidence type="ECO:0000256" key="3">
    <source>
        <dbReference type="ARBA" id="ARBA00022927"/>
    </source>
</evidence>
<feature type="domain" description="GAE" evidence="9">
    <location>
        <begin position="450"/>
        <end position="558"/>
    </location>
</feature>
<dbReference type="PANTHER" id="PTHR47180">
    <property type="entry name" value="ADP-RIBOSYLATION FACTOR-BINDING PROTEIN GGA1-RELATED"/>
    <property type="match status" value="1"/>
</dbReference>
<dbReference type="Proteomes" id="UP000095358">
    <property type="component" value="Unassembled WGS sequence"/>
</dbReference>
<evidence type="ECO:0000256" key="2">
    <source>
        <dbReference type="ARBA" id="ARBA00022448"/>
    </source>
</evidence>
<dbReference type="Gene3D" id="1.20.58.160">
    <property type="match status" value="1"/>
</dbReference>
<dbReference type="InterPro" id="IPR038425">
    <property type="entry name" value="GAT_sf"/>
</dbReference>
<dbReference type="VEuPathDB" id="FungiDB:AWRI3580_g1498"/>
<dbReference type="AlphaFoldDB" id="A0A1E5RU77"/>
<evidence type="ECO:0000256" key="6">
    <source>
        <dbReference type="SAM" id="Coils"/>
    </source>
</evidence>
<evidence type="ECO:0000256" key="4">
    <source>
        <dbReference type="ARBA" id="ARBA00023034"/>
    </source>
</evidence>
<sequence length="558" mass="62249">MSNIILGDYPTPFYSQSNTRYANGNPLIRKINRACRSLEPDLALNLDVADYINEKQGSSARDAVLMIVKLITRSQQQHTAINALSLLDTIVKNCGYPVHLQISRKDFLNELVRNFSERPSIRQSFVERKILLFIEEWYQSLCKFSDYKQDMQFIKDMRKLLKYKGYTFPKVKEDDINVLKPNKHLKTQKEILKEQEIAQAAKLEELIRSGKPEDLKEANKLMQVMAGFKEDNAIKAKNAILEEIENLKNKSNLFQEMLSASTVDVTNDTILELYYSLKSSQLKFQHIIEEEEQSGDYDNSITSEILQLNDTINGLLTKFSSMKGDSFEAKGISPGQGGSNDVGDLLDLIDFSSSAEEPKNKDRPVTMDDLLGDLGSLNISSSHPQTSNIQLNNSNMDLLDTFSAPSPPPQQKTNTAFDDLLGGPGSKPSTATTVEDFNPFQEFASSPAKPSNELIQGVNDGLLSVSFEILSKSSTELSFKTIISNESSQIIDGIAIKLAVSKNNSLELKPQIKDVLKNNEKNGITQEATVKGADLNKVSVKYIIEYSFGQLSGVVKLI</sequence>
<evidence type="ECO:0000313" key="12">
    <source>
        <dbReference type="Proteomes" id="UP000095358"/>
    </source>
</evidence>
<dbReference type="OrthoDB" id="2018246at2759"/>
<keyword evidence="4" id="KW-0333">Golgi apparatus</keyword>
<dbReference type="SMART" id="SM00809">
    <property type="entry name" value="Alpha_adaptinC2"/>
    <property type="match status" value="1"/>
</dbReference>
<dbReference type="Gene3D" id="1.20.5.170">
    <property type="match status" value="1"/>
</dbReference>
<dbReference type="InterPro" id="IPR004152">
    <property type="entry name" value="GAT_dom"/>
</dbReference>
<dbReference type="SUPFAM" id="SSF49348">
    <property type="entry name" value="Clathrin adaptor appendage domain"/>
    <property type="match status" value="1"/>
</dbReference>
<dbReference type="GO" id="GO:0005829">
    <property type="term" value="C:cytosol"/>
    <property type="evidence" value="ECO:0007669"/>
    <property type="project" value="GOC"/>
</dbReference>
<dbReference type="GO" id="GO:0035091">
    <property type="term" value="F:phosphatidylinositol binding"/>
    <property type="evidence" value="ECO:0007669"/>
    <property type="project" value="InterPro"/>
</dbReference>
<comment type="subcellular location">
    <subcellularLocation>
        <location evidence="1">Golgi apparatus</location>
        <location evidence="1">trans-Golgi network</location>
    </subcellularLocation>
</comment>
<evidence type="ECO:0000313" key="11">
    <source>
        <dbReference type="EMBL" id="OEJ90439.1"/>
    </source>
</evidence>
<dbReference type="CDD" id="cd16998">
    <property type="entry name" value="VHS_GGA_fungi"/>
    <property type="match status" value="1"/>
</dbReference>
<dbReference type="PROSITE" id="PS50909">
    <property type="entry name" value="GAT"/>
    <property type="match status" value="1"/>
</dbReference>
<keyword evidence="6" id="KW-0175">Coiled coil</keyword>
<dbReference type="Pfam" id="PF03127">
    <property type="entry name" value="GAT"/>
    <property type="match status" value="1"/>
</dbReference>
<dbReference type="STRING" id="29833.A0A1E5RU77"/>
<dbReference type="SMART" id="SM00288">
    <property type="entry name" value="VHS"/>
    <property type="match status" value="1"/>
</dbReference>
<dbReference type="Gene3D" id="2.60.40.1230">
    <property type="match status" value="1"/>
</dbReference>
<evidence type="ECO:0000259" key="8">
    <source>
        <dbReference type="PROSITE" id="PS50179"/>
    </source>
</evidence>
<evidence type="ECO:0000256" key="5">
    <source>
        <dbReference type="ARBA" id="ARBA00053552"/>
    </source>
</evidence>
<dbReference type="Pfam" id="PF00790">
    <property type="entry name" value="VHS"/>
    <property type="match status" value="1"/>
</dbReference>
<feature type="domain" description="GAT" evidence="10">
    <location>
        <begin position="196"/>
        <end position="324"/>
    </location>
</feature>
<feature type="domain" description="VHS" evidence="8">
    <location>
        <begin position="39"/>
        <end position="169"/>
    </location>
</feature>
<reference evidence="12" key="1">
    <citation type="journal article" date="2016" name="Genome Announc.">
        <title>Genome sequences of three species of Hanseniaspora isolated from spontaneous wine fermentations.</title>
        <authorList>
            <person name="Sternes P.R."/>
            <person name="Lee D."/>
            <person name="Kutyna D.R."/>
            <person name="Borneman A.R."/>
        </authorList>
    </citation>
    <scope>NUCLEOTIDE SEQUENCE [LARGE SCALE GENOMIC DNA]</scope>
    <source>
        <strain evidence="12">AWRI3580</strain>
    </source>
</reference>
<comment type="caution">
    <text evidence="11">The sequence shown here is derived from an EMBL/GenBank/DDBJ whole genome shotgun (WGS) entry which is preliminary data.</text>
</comment>
<dbReference type="InterPro" id="IPR008942">
    <property type="entry name" value="ENTH_VHS"/>
</dbReference>
<evidence type="ECO:0000256" key="1">
    <source>
        <dbReference type="ARBA" id="ARBA00004601"/>
    </source>
</evidence>
<dbReference type="GO" id="GO:0006895">
    <property type="term" value="P:Golgi to endosome transport"/>
    <property type="evidence" value="ECO:0007669"/>
    <property type="project" value="TreeGrafter"/>
</dbReference>
<comment type="function">
    <text evidence="5">May play a role in the regulation of membrane traffic through the trans-Golgi network.</text>
</comment>
<protein>
    <submittedName>
        <fullName evidence="11">ADP-ribosylation factor-binding protein GGA2</fullName>
    </submittedName>
</protein>
<evidence type="ECO:0000259" key="10">
    <source>
        <dbReference type="PROSITE" id="PS50909"/>
    </source>
</evidence>
<dbReference type="GO" id="GO:0043328">
    <property type="term" value="P:protein transport to vacuole involved in ubiquitin-dependent protein catabolic process via the multivesicular body sorting pathway"/>
    <property type="evidence" value="ECO:0007669"/>
    <property type="project" value="TreeGrafter"/>
</dbReference>
<dbReference type="InterPro" id="IPR013041">
    <property type="entry name" value="Clathrin_app_Ig-like_sf"/>
</dbReference>
<evidence type="ECO:0000259" key="9">
    <source>
        <dbReference type="PROSITE" id="PS50180"/>
    </source>
</evidence>